<evidence type="ECO:0000313" key="1">
    <source>
        <dbReference type="EMBL" id="UUX93905.1"/>
    </source>
</evidence>
<dbReference type="GO" id="GO:0004519">
    <property type="term" value="F:endonuclease activity"/>
    <property type="evidence" value="ECO:0007669"/>
    <property type="project" value="UniProtKB-KW"/>
</dbReference>
<organism evidence="1 2">
    <name type="scientific">Methanoplanus endosymbiosus</name>
    <dbReference type="NCBI Taxonomy" id="33865"/>
    <lineage>
        <taxon>Archaea</taxon>
        <taxon>Methanobacteriati</taxon>
        <taxon>Methanobacteriota</taxon>
        <taxon>Stenosarchaea group</taxon>
        <taxon>Methanomicrobia</taxon>
        <taxon>Methanomicrobiales</taxon>
        <taxon>Methanomicrobiaceae</taxon>
        <taxon>Methanoplanus</taxon>
    </lineage>
</organism>
<dbReference type="AlphaFoldDB" id="A0A9E7PP89"/>
<proteinExistence type="predicted"/>
<evidence type="ECO:0000313" key="2">
    <source>
        <dbReference type="Proteomes" id="UP001060368"/>
    </source>
</evidence>
<dbReference type="KEGG" id="mend:L6E24_13245"/>
<dbReference type="EMBL" id="CP096115">
    <property type="protein sequence ID" value="UUX93905.1"/>
    <property type="molecule type" value="Genomic_DNA"/>
</dbReference>
<dbReference type="GO" id="GO:0003729">
    <property type="term" value="F:mRNA binding"/>
    <property type="evidence" value="ECO:0007669"/>
    <property type="project" value="InterPro"/>
</dbReference>
<dbReference type="Gene3D" id="3.30.920.30">
    <property type="entry name" value="Hypothetical protein"/>
    <property type="match status" value="1"/>
</dbReference>
<dbReference type="SUPFAM" id="SSF54786">
    <property type="entry name" value="YcfA/nrd intein domain"/>
    <property type="match status" value="1"/>
</dbReference>
<accession>A0A9E7PP89</accession>
<gene>
    <name evidence="1" type="ORF">L6E24_13245</name>
</gene>
<name>A0A9E7PP89_9EURY</name>
<dbReference type="InterPro" id="IPR038570">
    <property type="entry name" value="HicA_sf"/>
</dbReference>
<reference evidence="1" key="1">
    <citation type="submission" date="2022-04" db="EMBL/GenBank/DDBJ databases">
        <title>Complete genome of Methanoplanus endosymbiosus DSM 3599.</title>
        <authorList>
            <person name="Chen S.-C."/>
            <person name="You Y.-T."/>
            <person name="Zhou Y.-Z."/>
            <person name="Lai M.-C."/>
        </authorList>
    </citation>
    <scope>NUCLEOTIDE SEQUENCE</scope>
    <source>
        <strain evidence="1">DSM 3599</strain>
    </source>
</reference>
<keyword evidence="2" id="KW-1185">Reference proteome</keyword>
<dbReference type="Proteomes" id="UP001060368">
    <property type="component" value="Chromosome"/>
</dbReference>
<dbReference type="GO" id="GO:0016787">
    <property type="term" value="F:hydrolase activity"/>
    <property type="evidence" value="ECO:0007669"/>
    <property type="project" value="UniProtKB-KW"/>
</dbReference>
<sequence>MRERHHYFHNRENDVIVTVHSGKILAPKTLQSILSKTGLTTEEFCELL</sequence>
<protein>
    <submittedName>
        <fullName evidence="1">Type II toxin-antitoxin system HicA family toxin</fullName>
    </submittedName>
</protein>